<evidence type="ECO:0000256" key="7">
    <source>
        <dbReference type="RuleBase" id="RU363032"/>
    </source>
</evidence>
<evidence type="ECO:0000259" key="8">
    <source>
        <dbReference type="PROSITE" id="PS50928"/>
    </source>
</evidence>
<dbReference type="PANTHER" id="PTHR43386:SF23">
    <property type="entry name" value="ABC TRANSPORTER"/>
    <property type="match status" value="1"/>
</dbReference>
<dbReference type="CDD" id="cd06261">
    <property type="entry name" value="TM_PBP2"/>
    <property type="match status" value="1"/>
</dbReference>
<dbReference type="PROSITE" id="PS50928">
    <property type="entry name" value="ABC_TM1"/>
    <property type="match status" value="1"/>
</dbReference>
<evidence type="ECO:0000256" key="4">
    <source>
        <dbReference type="ARBA" id="ARBA00022692"/>
    </source>
</evidence>
<dbReference type="Gene3D" id="1.10.3720.10">
    <property type="entry name" value="MetI-like"/>
    <property type="match status" value="1"/>
</dbReference>
<comment type="subcellular location">
    <subcellularLocation>
        <location evidence="1 7">Cell membrane</location>
        <topology evidence="1 7">Multi-pass membrane protein</topology>
    </subcellularLocation>
</comment>
<accession>A0A6L6IYH9</accession>
<dbReference type="InterPro" id="IPR035906">
    <property type="entry name" value="MetI-like_sf"/>
</dbReference>
<comment type="caution">
    <text evidence="9">The sequence shown here is derived from an EMBL/GenBank/DDBJ whole genome shotgun (WGS) entry which is preliminary data.</text>
</comment>
<name>A0A6L6IYH9_9RHOB</name>
<sequence length="278" mass="29121">MWLRTSPAAGWIRVLARRALVLIAALVLLGPVLWRVDPGLLDLRARNLGPGWAHPLGTDQLGRDMLARLLAGGRVTLAVGLAASALAVTIGTAIGALAGTFRRADAALMRLTDMFLSLPLLPLLLLAVMLFRDPLAQRLGAQAGAFVLIVAAIGLTSWMHLARMVRAQVMALAGRDFILAARMVGNGSGRLIVRHLLPNVAPQIGVAASLGFASAIMTESGLSFLGFGFPPDLPTWGRMLAEGVAQIQTHPARVLLPGALIAVTVLSVNAVCGVKAPQ</sequence>
<evidence type="ECO:0000313" key="9">
    <source>
        <dbReference type="EMBL" id="MTH64959.1"/>
    </source>
</evidence>
<feature type="transmembrane region" description="Helical" evidence="7">
    <location>
        <begin position="75"/>
        <end position="99"/>
    </location>
</feature>
<dbReference type="EMBL" id="WMII01000010">
    <property type="protein sequence ID" value="MTH64959.1"/>
    <property type="molecule type" value="Genomic_DNA"/>
</dbReference>
<keyword evidence="4 7" id="KW-0812">Transmembrane</keyword>
<dbReference type="Proteomes" id="UP000478740">
    <property type="component" value="Unassembled WGS sequence"/>
</dbReference>
<dbReference type="SUPFAM" id="SSF161098">
    <property type="entry name" value="MetI-like"/>
    <property type="match status" value="1"/>
</dbReference>
<dbReference type="GO" id="GO:0005886">
    <property type="term" value="C:plasma membrane"/>
    <property type="evidence" value="ECO:0007669"/>
    <property type="project" value="UniProtKB-SubCell"/>
</dbReference>
<dbReference type="GO" id="GO:0055085">
    <property type="term" value="P:transmembrane transport"/>
    <property type="evidence" value="ECO:0007669"/>
    <property type="project" value="InterPro"/>
</dbReference>
<evidence type="ECO:0000256" key="2">
    <source>
        <dbReference type="ARBA" id="ARBA00022448"/>
    </source>
</evidence>
<dbReference type="InterPro" id="IPR050366">
    <property type="entry name" value="BP-dependent_transpt_permease"/>
</dbReference>
<keyword evidence="5 7" id="KW-1133">Transmembrane helix</keyword>
<reference evidence="9 10" key="1">
    <citation type="submission" date="2019-11" db="EMBL/GenBank/DDBJ databases">
        <authorList>
            <person name="Dong K."/>
        </authorList>
    </citation>
    <scope>NUCLEOTIDE SEQUENCE [LARGE SCALE GENOMIC DNA]</scope>
    <source>
        <strain evidence="9 10">DK608</strain>
    </source>
</reference>
<dbReference type="PANTHER" id="PTHR43386">
    <property type="entry name" value="OLIGOPEPTIDE TRANSPORT SYSTEM PERMEASE PROTEIN APPC"/>
    <property type="match status" value="1"/>
</dbReference>
<dbReference type="Pfam" id="PF00528">
    <property type="entry name" value="BPD_transp_1"/>
    <property type="match status" value="1"/>
</dbReference>
<evidence type="ECO:0000313" key="10">
    <source>
        <dbReference type="Proteomes" id="UP000478740"/>
    </source>
</evidence>
<protein>
    <submittedName>
        <fullName evidence="9">ABC transporter permease subunit</fullName>
    </submittedName>
</protein>
<evidence type="ECO:0000256" key="5">
    <source>
        <dbReference type="ARBA" id="ARBA00022989"/>
    </source>
</evidence>
<organism evidence="9 10">
    <name type="scientific">Paracoccus shanxieyensis</name>
    <dbReference type="NCBI Taxonomy" id="2675752"/>
    <lineage>
        <taxon>Bacteria</taxon>
        <taxon>Pseudomonadati</taxon>
        <taxon>Pseudomonadota</taxon>
        <taxon>Alphaproteobacteria</taxon>
        <taxon>Rhodobacterales</taxon>
        <taxon>Paracoccaceae</taxon>
        <taxon>Paracoccus</taxon>
    </lineage>
</organism>
<proteinExistence type="inferred from homology"/>
<keyword evidence="3" id="KW-1003">Cell membrane</keyword>
<dbReference type="AlphaFoldDB" id="A0A6L6IYH9"/>
<feature type="domain" description="ABC transmembrane type-1" evidence="8">
    <location>
        <begin position="73"/>
        <end position="272"/>
    </location>
</feature>
<comment type="similarity">
    <text evidence="7">Belongs to the binding-protein-dependent transport system permease family.</text>
</comment>
<keyword evidence="2 7" id="KW-0813">Transport</keyword>
<evidence type="ECO:0000256" key="6">
    <source>
        <dbReference type="ARBA" id="ARBA00023136"/>
    </source>
</evidence>
<evidence type="ECO:0000256" key="1">
    <source>
        <dbReference type="ARBA" id="ARBA00004651"/>
    </source>
</evidence>
<gene>
    <name evidence="9" type="ORF">GL284_11850</name>
</gene>
<keyword evidence="10" id="KW-1185">Reference proteome</keyword>
<feature type="transmembrane region" description="Helical" evidence="7">
    <location>
        <begin position="111"/>
        <end position="131"/>
    </location>
</feature>
<evidence type="ECO:0000256" key="3">
    <source>
        <dbReference type="ARBA" id="ARBA00022475"/>
    </source>
</evidence>
<feature type="transmembrane region" description="Helical" evidence="7">
    <location>
        <begin position="143"/>
        <end position="161"/>
    </location>
</feature>
<keyword evidence="6 7" id="KW-0472">Membrane</keyword>
<dbReference type="InterPro" id="IPR000515">
    <property type="entry name" value="MetI-like"/>
</dbReference>